<dbReference type="NCBIfam" id="NF010068">
    <property type="entry name" value="PRK13548.1"/>
    <property type="match status" value="1"/>
</dbReference>
<dbReference type="Gene3D" id="3.40.50.300">
    <property type="entry name" value="P-loop containing nucleotide triphosphate hydrolases"/>
    <property type="match status" value="1"/>
</dbReference>
<evidence type="ECO:0000259" key="5">
    <source>
        <dbReference type="PROSITE" id="PS50893"/>
    </source>
</evidence>
<dbReference type="SMART" id="SM00382">
    <property type="entry name" value="AAA"/>
    <property type="match status" value="1"/>
</dbReference>
<name>A0A9C9EKD7_UNCW3</name>
<keyword evidence="1" id="KW-0813">Transport</keyword>
<protein>
    <submittedName>
        <fullName evidence="6">Heme ABC transporter ATP-binding protein</fullName>
    </submittedName>
</protein>
<dbReference type="FunFam" id="3.40.50.300:FF:000134">
    <property type="entry name" value="Iron-enterobactin ABC transporter ATP-binding protein"/>
    <property type="match status" value="1"/>
</dbReference>
<dbReference type="GO" id="GO:0005524">
    <property type="term" value="F:ATP binding"/>
    <property type="evidence" value="ECO:0007669"/>
    <property type="project" value="UniProtKB-KW"/>
</dbReference>
<dbReference type="Pfam" id="PF00005">
    <property type="entry name" value="ABC_tran"/>
    <property type="match status" value="1"/>
</dbReference>
<comment type="caution">
    <text evidence="6">The sequence shown here is derived from an EMBL/GenBank/DDBJ whole genome shotgun (WGS) entry which is preliminary data.</text>
</comment>
<dbReference type="SUPFAM" id="SSF52540">
    <property type="entry name" value="P-loop containing nucleoside triphosphate hydrolases"/>
    <property type="match status" value="1"/>
</dbReference>
<keyword evidence="2" id="KW-0547">Nucleotide-binding</keyword>
<keyword evidence="4" id="KW-1278">Translocase</keyword>
<dbReference type="InterPro" id="IPR003439">
    <property type="entry name" value="ABC_transporter-like_ATP-bd"/>
</dbReference>
<proteinExistence type="predicted"/>
<dbReference type="PANTHER" id="PTHR42794:SF1">
    <property type="entry name" value="HEMIN IMPORT ATP-BINDING PROTEIN HMUV"/>
    <property type="match status" value="1"/>
</dbReference>
<evidence type="ECO:0000256" key="2">
    <source>
        <dbReference type="ARBA" id="ARBA00022741"/>
    </source>
</evidence>
<feature type="domain" description="ABC transporter" evidence="5">
    <location>
        <begin position="9"/>
        <end position="244"/>
    </location>
</feature>
<gene>
    <name evidence="6" type="ORF">ENI34_00020</name>
</gene>
<evidence type="ECO:0000256" key="4">
    <source>
        <dbReference type="ARBA" id="ARBA00022967"/>
    </source>
</evidence>
<dbReference type="InterPro" id="IPR003593">
    <property type="entry name" value="AAA+_ATPase"/>
</dbReference>
<keyword evidence="3 6" id="KW-0067">ATP-binding</keyword>
<dbReference type="PANTHER" id="PTHR42794">
    <property type="entry name" value="HEMIN IMPORT ATP-BINDING PROTEIN HMUV"/>
    <property type="match status" value="1"/>
</dbReference>
<dbReference type="InterPro" id="IPR027417">
    <property type="entry name" value="P-loop_NTPase"/>
</dbReference>
<evidence type="ECO:0000313" key="6">
    <source>
        <dbReference type="EMBL" id="HEC77510.1"/>
    </source>
</evidence>
<dbReference type="EMBL" id="DRIG01000001">
    <property type="protein sequence ID" value="HEC77510.1"/>
    <property type="molecule type" value="Genomic_DNA"/>
</dbReference>
<dbReference type="PROSITE" id="PS50893">
    <property type="entry name" value="ABC_TRANSPORTER_2"/>
    <property type="match status" value="1"/>
</dbReference>
<dbReference type="Proteomes" id="UP000885826">
    <property type="component" value="Unassembled WGS sequence"/>
</dbReference>
<organism evidence="6 7">
    <name type="scientific">candidate division WOR-3 bacterium</name>
    <dbReference type="NCBI Taxonomy" id="2052148"/>
    <lineage>
        <taxon>Bacteria</taxon>
        <taxon>Bacteria division WOR-3</taxon>
    </lineage>
</organism>
<evidence type="ECO:0000256" key="1">
    <source>
        <dbReference type="ARBA" id="ARBA00022448"/>
    </source>
</evidence>
<reference evidence="6" key="1">
    <citation type="journal article" date="2020" name="mSystems">
        <title>Genome- and Community-Level Interaction Insights into Carbon Utilization and Element Cycling Functions of Hydrothermarchaeota in Hydrothermal Sediment.</title>
        <authorList>
            <person name="Zhou Z."/>
            <person name="Liu Y."/>
            <person name="Xu W."/>
            <person name="Pan J."/>
            <person name="Luo Z.H."/>
            <person name="Li M."/>
        </authorList>
    </citation>
    <scope>NUCLEOTIDE SEQUENCE</scope>
    <source>
        <strain evidence="6">HyVt-388</strain>
    </source>
</reference>
<evidence type="ECO:0000313" key="7">
    <source>
        <dbReference type="Proteomes" id="UP000885826"/>
    </source>
</evidence>
<dbReference type="AlphaFoldDB" id="A0A9C9EKD7"/>
<dbReference type="GO" id="GO:0016887">
    <property type="term" value="F:ATP hydrolysis activity"/>
    <property type="evidence" value="ECO:0007669"/>
    <property type="project" value="InterPro"/>
</dbReference>
<accession>A0A9C9EKD7</accession>
<dbReference type="InterPro" id="IPR017871">
    <property type="entry name" value="ABC_transporter-like_CS"/>
</dbReference>
<evidence type="ECO:0000256" key="3">
    <source>
        <dbReference type="ARBA" id="ARBA00022840"/>
    </source>
</evidence>
<dbReference type="PROSITE" id="PS00211">
    <property type="entry name" value="ABC_TRANSPORTER_1"/>
    <property type="match status" value="1"/>
</dbReference>
<sequence>MNRYKNRILEIKDVSFAYHDTNVLKNISLSIDEGEFLGIIGPNGAGKSTLLRICCGILKPRQGTINLFGHSLNKLDDKSRAKYIAFVPQETHFTLNFTVEEIVTMGRYPYLQPFQRLSNEDHQTIERAFSYADILDFRTRPINSLSSGEKQRVVLARALAQEPRILVLDEPTSHLDLQHQYRIMELLRKLNQTGLTVIIVHHDLNLASLFCRQLTIMHQGQIYARGSTRELINEHTLKEIYQIEVRIIKTPDNKLPQILFKPQGGANEDNNKKTEG</sequence>
<dbReference type="CDD" id="cd03214">
    <property type="entry name" value="ABC_Iron-Siderophores_B12_Hemin"/>
    <property type="match status" value="1"/>
</dbReference>